<evidence type="ECO:0000256" key="3">
    <source>
        <dbReference type="ARBA" id="ARBA00019010"/>
    </source>
</evidence>
<proteinExistence type="inferred from homology"/>
<evidence type="ECO:0000256" key="9">
    <source>
        <dbReference type="ARBA" id="ARBA00022842"/>
    </source>
</evidence>
<evidence type="ECO:0000256" key="7">
    <source>
        <dbReference type="ARBA" id="ARBA00022741"/>
    </source>
</evidence>
<dbReference type="Proteomes" id="UP000018466">
    <property type="component" value="Unassembled WGS sequence"/>
</dbReference>
<keyword evidence="9" id="KW-0460">Magnesium</keyword>
<comment type="similarity">
    <text evidence="2">Belongs to the TsaE family.</text>
</comment>
<keyword evidence="12" id="KW-1185">Reference proteome</keyword>
<dbReference type="InterPro" id="IPR003442">
    <property type="entry name" value="T6A_TsaE"/>
</dbReference>
<name>A0AA36Y430_9FIRM</name>
<keyword evidence="5" id="KW-0819">tRNA processing</keyword>
<keyword evidence="8" id="KW-0067">ATP-binding</keyword>
<keyword evidence="7" id="KW-0547">Nucleotide-binding</keyword>
<dbReference type="Pfam" id="PF02367">
    <property type="entry name" value="TsaE"/>
    <property type="match status" value="1"/>
</dbReference>
<keyword evidence="4" id="KW-0963">Cytoplasm</keyword>
<dbReference type="GO" id="GO:0046872">
    <property type="term" value="F:metal ion binding"/>
    <property type="evidence" value="ECO:0007669"/>
    <property type="project" value="UniProtKB-KW"/>
</dbReference>
<evidence type="ECO:0000256" key="1">
    <source>
        <dbReference type="ARBA" id="ARBA00004496"/>
    </source>
</evidence>
<evidence type="ECO:0000256" key="5">
    <source>
        <dbReference type="ARBA" id="ARBA00022694"/>
    </source>
</evidence>
<dbReference type="PANTHER" id="PTHR33540:SF2">
    <property type="entry name" value="TRNA THREONYLCARBAMOYLADENOSINE BIOSYNTHESIS PROTEIN TSAE"/>
    <property type="match status" value="1"/>
</dbReference>
<dbReference type="AlphaFoldDB" id="A0AA36Y430"/>
<dbReference type="SUPFAM" id="SSF52540">
    <property type="entry name" value="P-loop containing nucleoside triphosphate hydrolases"/>
    <property type="match status" value="1"/>
</dbReference>
<dbReference type="InterPro" id="IPR027417">
    <property type="entry name" value="P-loop_NTPase"/>
</dbReference>
<dbReference type="Gene3D" id="3.40.50.300">
    <property type="entry name" value="P-loop containing nucleotide triphosphate hydrolases"/>
    <property type="match status" value="1"/>
</dbReference>
<comment type="caution">
    <text evidence="11">The sequence shown here is derived from an EMBL/GenBank/DDBJ whole genome shotgun (WGS) entry which is preliminary data.</text>
</comment>
<dbReference type="GO" id="GO:0005737">
    <property type="term" value="C:cytoplasm"/>
    <property type="evidence" value="ECO:0007669"/>
    <property type="project" value="UniProtKB-SubCell"/>
</dbReference>
<evidence type="ECO:0000313" key="12">
    <source>
        <dbReference type="Proteomes" id="UP000018466"/>
    </source>
</evidence>
<evidence type="ECO:0000256" key="4">
    <source>
        <dbReference type="ARBA" id="ARBA00022490"/>
    </source>
</evidence>
<evidence type="ECO:0000313" key="11">
    <source>
        <dbReference type="EMBL" id="EHO16096.1"/>
    </source>
</evidence>
<dbReference type="EMBL" id="AGEL01000013">
    <property type="protein sequence ID" value="EHO16096.1"/>
    <property type="molecule type" value="Genomic_DNA"/>
</dbReference>
<evidence type="ECO:0000256" key="8">
    <source>
        <dbReference type="ARBA" id="ARBA00022840"/>
    </source>
</evidence>
<dbReference type="RefSeq" id="WP_009533474.1">
    <property type="nucleotide sequence ID" value="NZ_CAUTAZ010000031.1"/>
</dbReference>
<evidence type="ECO:0000256" key="6">
    <source>
        <dbReference type="ARBA" id="ARBA00022723"/>
    </source>
</evidence>
<keyword evidence="6" id="KW-0479">Metal-binding</keyword>
<dbReference type="NCBIfam" id="TIGR00150">
    <property type="entry name" value="T6A_YjeE"/>
    <property type="match status" value="1"/>
</dbReference>
<dbReference type="PANTHER" id="PTHR33540">
    <property type="entry name" value="TRNA THREONYLCARBAMOYLADENOSINE BIOSYNTHESIS PROTEIN TSAE"/>
    <property type="match status" value="1"/>
</dbReference>
<gene>
    <name evidence="11" type="ORF">HMPREF9623_01642</name>
</gene>
<dbReference type="GO" id="GO:0005524">
    <property type="term" value="F:ATP binding"/>
    <property type="evidence" value="ECO:0007669"/>
    <property type="project" value="UniProtKB-KW"/>
</dbReference>
<dbReference type="GO" id="GO:0002949">
    <property type="term" value="P:tRNA threonylcarbamoyladenosine modification"/>
    <property type="evidence" value="ECO:0007669"/>
    <property type="project" value="InterPro"/>
</dbReference>
<sequence length="155" mass="17271">MNVTRESRSEEETERFAAELAREVPGGTVIRLEGDLGAGKTAFARGFARGLGIAEPVTSPTFTILQGYEGGRLPLWHFDLYRLEDESEMDELGYEDCFYGDGVSLVEWASRMPDFLPRDAAKVEITRAPEKGDDVRIIRVSGFPAKEDRHENSGN</sequence>
<protein>
    <recommendedName>
        <fullName evidence="3">tRNA threonylcarbamoyladenosine biosynthesis protein TsaE</fullName>
    </recommendedName>
    <alternativeName>
        <fullName evidence="10">t(6)A37 threonylcarbamoyladenosine biosynthesis protein TsaE</fullName>
    </alternativeName>
</protein>
<evidence type="ECO:0000256" key="2">
    <source>
        <dbReference type="ARBA" id="ARBA00007599"/>
    </source>
</evidence>
<organism evidence="11 12">
    <name type="scientific">Stomatobaculum longum</name>
    <dbReference type="NCBI Taxonomy" id="796942"/>
    <lineage>
        <taxon>Bacteria</taxon>
        <taxon>Bacillati</taxon>
        <taxon>Bacillota</taxon>
        <taxon>Clostridia</taxon>
        <taxon>Lachnospirales</taxon>
        <taxon>Lachnospiraceae</taxon>
        <taxon>Stomatobaculum</taxon>
    </lineage>
</organism>
<comment type="subcellular location">
    <subcellularLocation>
        <location evidence="1">Cytoplasm</location>
    </subcellularLocation>
</comment>
<reference evidence="11 12" key="1">
    <citation type="submission" date="2011-10" db="EMBL/GenBank/DDBJ databases">
        <title>The Genome Sequence of Lachnospiraceae bacterium ACC2.</title>
        <authorList>
            <consortium name="The Broad Institute Genome Sequencing Platform"/>
            <person name="Earl A."/>
            <person name="Ward D."/>
            <person name="Feldgarden M."/>
            <person name="Gevers D."/>
            <person name="Sizova M."/>
            <person name="Hazen A."/>
            <person name="Epstein S."/>
            <person name="Young S.K."/>
            <person name="Zeng Q."/>
            <person name="Gargeya S."/>
            <person name="Fitzgerald M."/>
            <person name="Haas B."/>
            <person name="Abouelleil A."/>
            <person name="Alvarado L."/>
            <person name="Arachchi H.M."/>
            <person name="Berlin A."/>
            <person name="Brown A."/>
            <person name="Chapman S.B."/>
            <person name="Chen Z."/>
            <person name="Dunbar C."/>
            <person name="Freedman E."/>
            <person name="Gearin G."/>
            <person name="Goldberg J."/>
            <person name="Griggs A."/>
            <person name="Gujja S."/>
            <person name="Heiman D."/>
            <person name="Howarth C."/>
            <person name="Larson L."/>
            <person name="Lui A."/>
            <person name="MacDonald P.J.P."/>
            <person name="Montmayeur A."/>
            <person name="Murphy C."/>
            <person name="Neiman D."/>
            <person name="Pearson M."/>
            <person name="Priest M."/>
            <person name="Roberts A."/>
            <person name="Saif S."/>
            <person name="Shea T."/>
            <person name="Shenoy N."/>
            <person name="Sisk P."/>
            <person name="Stolte C."/>
            <person name="Sykes S."/>
            <person name="Wortman J."/>
            <person name="Nusbaum C."/>
            <person name="Birren B."/>
        </authorList>
    </citation>
    <scope>NUCLEOTIDE SEQUENCE [LARGE SCALE GENOMIC DNA]</scope>
    <source>
        <strain evidence="11 12">ACC2</strain>
    </source>
</reference>
<evidence type="ECO:0000256" key="10">
    <source>
        <dbReference type="ARBA" id="ARBA00032441"/>
    </source>
</evidence>
<dbReference type="GeneID" id="86941366"/>
<accession>A0AA36Y430</accession>